<keyword evidence="2" id="KW-1185">Reference proteome</keyword>
<dbReference type="EMBL" id="JASNQZ010000011">
    <property type="protein sequence ID" value="KAL0951520.1"/>
    <property type="molecule type" value="Genomic_DNA"/>
</dbReference>
<dbReference type="Proteomes" id="UP001556367">
    <property type="component" value="Unassembled WGS sequence"/>
</dbReference>
<sequence>MPLYEWPAEGDLHGIQQPGPISDPPTLKDLSNVHSLKHHLFLATPKFPSETLGKLVLLEHRLCQAILNNSPSKFSESQEVNTVSEQVQELRATLSANINTAKDQTAQTATTIEQKIDTVDRKPGGEEN</sequence>
<reference evidence="2" key="1">
    <citation type="submission" date="2024-06" db="EMBL/GenBank/DDBJ databases">
        <title>Multi-omics analyses provide insights into the biosynthesis of the anticancer antibiotic pleurotin in Hohenbuehelia grisea.</title>
        <authorList>
            <person name="Weaver J.A."/>
            <person name="Alberti F."/>
        </authorList>
    </citation>
    <scope>NUCLEOTIDE SEQUENCE [LARGE SCALE GENOMIC DNA]</scope>
    <source>
        <strain evidence="2">T-177</strain>
    </source>
</reference>
<accession>A0ABR3J8Q1</accession>
<proteinExistence type="predicted"/>
<name>A0ABR3J8Q1_9AGAR</name>
<organism evidence="1 2">
    <name type="scientific">Hohenbuehelia grisea</name>
    <dbReference type="NCBI Taxonomy" id="104357"/>
    <lineage>
        <taxon>Eukaryota</taxon>
        <taxon>Fungi</taxon>
        <taxon>Dikarya</taxon>
        <taxon>Basidiomycota</taxon>
        <taxon>Agaricomycotina</taxon>
        <taxon>Agaricomycetes</taxon>
        <taxon>Agaricomycetidae</taxon>
        <taxon>Agaricales</taxon>
        <taxon>Pleurotineae</taxon>
        <taxon>Pleurotaceae</taxon>
        <taxon>Hohenbuehelia</taxon>
    </lineage>
</organism>
<evidence type="ECO:0000313" key="1">
    <source>
        <dbReference type="EMBL" id="KAL0951520.1"/>
    </source>
</evidence>
<protein>
    <submittedName>
        <fullName evidence="1">Uncharacterized protein</fullName>
    </submittedName>
</protein>
<comment type="caution">
    <text evidence="1">The sequence shown here is derived from an EMBL/GenBank/DDBJ whole genome shotgun (WGS) entry which is preliminary data.</text>
</comment>
<gene>
    <name evidence="1" type="ORF">HGRIS_008205</name>
</gene>
<evidence type="ECO:0000313" key="2">
    <source>
        <dbReference type="Proteomes" id="UP001556367"/>
    </source>
</evidence>